<proteinExistence type="predicted"/>
<organism evidence="2 3">
    <name type="scientific">Portunus trituberculatus</name>
    <name type="common">Swimming crab</name>
    <name type="synonym">Neptunus trituberculatus</name>
    <dbReference type="NCBI Taxonomy" id="210409"/>
    <lineage>
        <taxon>Eukaryota</taxon>
        <taxon>Metazoa</taxon>
        <taxon>Ecdysozoa</taxon>
        <taxon>Arthropoda</taxon>
        <taxon>Crustacea</taxon>
        <taxon>Multicrustacea</taxon>
        <taxon>Malacostraca</taxon>
        <taxon>Eumalacostraca</taxon>
        <taxon>Eucarida</taxon>
        <taxon>Decapoda</taxon>
        <taxon>Pleocyemata</taxon>
        <taxon>Brachyura</taxon>
        <taxon>Eubrachyura</taxon>
        <taxon>Portunoidea</taxon>
        <taxon>Portunidae</taxon>
        <taxon>Portuninae</taxon>
        <taxon>Portunus</taxon>
    </lineage>
</organism>
<feature type="region of interest" description="Disordered" evidence="1">
    <location>
        <begin position="1"/>
        <end position="30"/>
    </location>
</feature>
<dbReference type="Proteomes" id="UP000324222">
    <property type="component" value="Unassembled WGS sequence"/>
</dbReference>
<accession>A0A5B7CSR5</accession>
<name>A0A5B7CSR5_PORTR</name>
<gene>
    <name evidence="2" type="ORF">E2C01_005561</name>
</gene>
<evidence type="ECO:0000313" key="2">
    <source>
        <dbReference type="EMBL" id="MPC12847.1"/>
    </source>
</evidence>
<dbReference type="AlphaFoldDB" id="A0A5B7CSR5"/>
<reference evidence="2 3" key="1">
    <citation type="submission" date="2019-05" db="EMBL/GenBank/DDBJ databases">
        <title>Another draft genome of Portunus trituberculatus and its Hox gene families provides insights of decapod evolution.</title>
        <authorList>
            <person name="Jeong J.-H."/>
            <person name="Song I."/>
            <person name="Kim S."/>
            <person name="Choi T."/>
            <person name="Kim D."/>
            <person name="Ryu S."/>
            <person name="Kim W."/>
        </authorList>
    </citation>
    <scope>NUCLEOTIDE SEQUENCE [LARGE SCALE GENOMIC DNA]</scope>
    <source>
        <tissue evidence="2">Muscle</tissue>
    </source>
</reference>
<keyword evidence="3" id="KW-1185">Reference proteome</keyword>
<comment type="caution">
    <text evidence="2">The sequence shown here is derived from an EMBL/GenBank/DDBJ whole genome shotgun (WGS) entry which is preliminary data.</text>
</comment>
<evidence type="ECO:0000256" key="1">
    <source>
        <dbReference type="SAM" id="MobiDB-lite"/>
    </source>
</evidence>
<sequence>MRPSTKEVNRKKPVVGVDSRTAHRGPAKASPWCVTEHPRVYQIPAKLNKGRDGCGVGDTLLTFVVTWCKRPTVTRLDSMQETFTHNLSRELIGEGRAAGPTRGGALTTTPSHWLPLLPTMRSYWRVVISYSYLKQDGGLVDAERDLSIHGTD</sequence>
<protein>
    <submittedName>
        <fullName evidence="2">Uncharacterized protein</fullName>
    </submittedName>
</protein>
<evidence type="ECO:0000313" key="3">
    <source>
        <dbReference type="Proteomes" id="UP000324222"/>
    </source>
</evidence>
<feature type="compositionally biased region" description="Basic and acidic residues" evidence="1">
    <location>
        <begin position="1"/>
        <end position="10"/>
    </location>
</feature>
<dbReference type="EMBL" id="VSRR010000241">
    <property type="protein sequence ID" value="MPC12847.1"/>
    <property type="molecule type" value="Genomic_DNA"/>
</dbReference>